<gene>
    <name evidence="2" type="ORF">ACPOL_1058</name>
</gene>
<reference evidence="2 3" key="1">
    <citation type="journal article" date="2018" name="Front. Microbiol.">
        <title>Hydrolytic Capabilities as a Key to Environmental Success: Chitinolytic and Cellulolytic Acidobacteria From Acidic Sub-arctic Soils and Boreal Peatlands.</title>
        <authorList>
            <person name="Belova S.E."/>
            <person name="Ravin N.V."/>
            <person name="Pankratov T.A."/>
            <person name="Rakitin A.L."/>
            <person name="Ivanova A.A."/>
            <person name="Beletsky A.V."/>
            <person name="Mardanov A.V."/>
            <person name="Sinninghe Damste J.S."/>
            <person name="Dedysh S.N."/>
        </authorList>
    </citation>
    <scope>NUCLEOTIDE SEQUENCE [LARGE SCALE GENOMIC DNA]</scope>
    <source>
        <strain evidence="2 3">SBC82</strain>
    </source>
</reference>
<dbReference type="PANTHER" id="PTHR12110:SF41">
    <property type="entry name" value="INOSOSE DEHYDRATASE"/>
    <property type="match status" value="1"/>
</dbReference>
<dbReference type="PROSITE" id="PS51318">
    <property type="entry name" value="TAT"/>
    <property type="match status" value="1"/>
</dbReference>
<sequence>MMNRRDFVKSGAAASVVAMTSISRATPLGLPLGLQLYSVREPLQKDFAGTLKQVGSLGYREVEAAGFYNHSVDDVKAALAAAGLRCVSAHYPLGTLKPQIDQILPFCKSVGVEYVVCSSPMHQNESAGKAELTLDDWRWNADQFNDIAGKVNAAGMHFAYHNHVAEFAETGGALPYEVLLKNTNPAKVNFEMDCGWVIVAGHDPVQYLKQFPTRIVMLHIKDFKDNKPPSVALGNGSIDYKPIFAAAKTGHIRHCFVEQEEFQQPMMEALAIDARYMKAVRS</sequence>
<evidence type="ECO:0000259" key="1">
    <source>
        <dbReference type="Pfam" id="PF01261"/>
    </source>
</evidence>
<feature type="domain" description="Xylose isomerase-like TIM barrel" evidence="1">
    <location>
        <begin position="54"/>
        <end position="251"/>
    </location>
</feature>
<dbReference type="PANTHER" id="PTHR12110">
    <property type="entry name" value="HYDROXYPYRUVATE ISOMERASE"/>
    <property type="match status" value="1"/>
</dbReference>
<dbReference type="RefSeq" id="WP_114206048.1">
    <property type="nucleotide sequence ID" value="NZ_CP030840.1"/>
</dbReference>
<dbReference type="GO" id="GO:0016853">
    <property type="term" value="F:isomerase activity"/>
    <property type="evidence" value="ECO:0007669"/>
    <property type="project" value="UniProtKB-KW"/>
</dbReference>
<dbReference type="KEGG" id="abas:ACPOL_1058"/>
<proteinExistence type="predicted"/>
<dbReference type="InterPro" id="IPR036237">
    <property type="entry name" value="Xyl_isomerase-like_sf"/>
</dbReference>
<organism evidence="2 3">
    <name type="scientific">Acidisarcina polymorpha</name>
    <dbReference type="NCBI Taxonomy" id="2211140"/>
    <lineage>
        <taxon>Bacteria</taxon>
        <taxon>Pseudomonadati</taxon>
        <taxon>Acidobacteriota</taxon>
        <taxon>Terriglobia</taxon>
        <taxon>Terriglobales</taxon>
        <taxon>Acidobacteriaceae</taxon>
        <taxon>Acidisarcina</taxon>
    </lineage>
</organism>
<protein>
    <submittedName>
        <fullName evidence="2">Sugar phosphate isomerase</fullName>
    </submittedName>
</protein>
<dbReference type="SUPFAM" id="SSF51658">
    <property type="entry name" value="Xylose isomerase-like"/>
    <property type="match status" value="1"/>
</dbReference>
<dbReference type="InterPro" id="IPR006311">
    <property type="entry name" value="TAT_signal"/>
</dbReference>
<dbReference type="EMBL" id="CP030840">
    <property type="protein sequence ID" value="AXC10409.1"/>
    <property type="molecule type" value="Genomic_DNA"/>
</dbReference>
<keyword evidence="2" id="KW-0413">Isomerase</keyword>
<dbReference type="OrthoDB" id="9798407at2"/>
<name>A0A2Z5FU73_9BACT</name>
<evidence type="ECO:0000313" key="3">
    <source>
        <dbReference type="Proteomes" id="UP000253606"/>
    </source>
</evidence>
<dbReference type="InterPro" id="IPR050312">
    <property type="entry name" value="IolE/XylAMocC-like"/>
</dbReference>
<evidence type="ECO:0000313" key="2">
    <source>
        <dbReference type="EMBL" id="AXC10409.1"/>
    </source>
</evidence>
<dbReference type="AlphaFoldDB" id="A0A2Z5FU73"/>
<accession>A0A2Z5FU73</accession>
<dbReference type="Gene3D" id="3.20.20.150">
    <property type="entry name" value="Divalent-metal-dependent TIM barrel enzymes"/>
    <property type="match status" value="1"/>
</dbReference>
<dbReference type="Proteomes" id="UP000253606">
    <property type="component" value="Chromosome"/>
</dbReference>
<dbReference type="InterPro" id="IPR013022">
    <property type="entry name" value="Xyl_isomerase-like_TIM-brl"/>
</dbReference>
<keyword evidence="3" id="KW-1185">Reference proteome</keyword>
<dbReference type="Pfam" id="PF01261">
    <property type="entry name" value="AP_endonuc_2"/>
    <property type="match status" value="1"/>
</dbReference>